<dbReference type="PANTHER" id="PTHR36057">
    <property type="match status" value="1"/>
</dbReference>
<gene>
    <name evidence="2" type="ORF">PMYSY11_4009</name>
</gene>
<proteinExistence type="predicted"/>
<dbReference type="RefSeq" id="WP_150549273.1">
    <property type="nucleotide sequence ID" value="NZ_LR215729.2"/>
</dbReference>
<dbReference type="SUPFAM" id="SSF52833">
    <property type="entry name" value="Thioredoxin-like"/>
    <property type="match status" value="1"/>
</dbReference>
<evidence type="ECO:0000313" key="2">
    <source>
        <dbReference type="EMBL" id="VEV99053.1"/>
    </source>
</evidence>
<evidence type="ECO:0008006" key="3">
    <source>
        <dbReference type="Google" id="ProtNLM"/>
    </source>
</evidence>
<name>A0A653E946_9PSED</name>
<dbReference type="PANTHER" id="PTHR36057:SF1">
    <property type="entry name" value="LIPOPROTEIN LIPID ATTACHMENT SITE-LIKE PROTEIN, PUTATIVE (DUF1223)-RELATED"/>
    <property type="match status" value="1"/>
</dbReference>
<dbReference type="EMBL" id="LR215729">
    <property type="protein sequence ID" value="VEV99053.1"/>
    <property type="molecule type" value="Genomic_DNA"/>
</dbReference>
<dbReference type="AlphaFoldDB" id="A0A653E946"/>
<protein>
    <recommendedName>
        <fullName evidence="3">DUF1223 domain-containing protein</fullName>
    </recommendedName>
</protein>
<sequence length="244" mass="26844">MKTALSSLLAVLALGSAAYSAAAVHYSSGETSTALLEVYTSEGCSSCPPAEAWLSQLVDQPGLWRDFIPLAFHVDYWDQLGWADRFANPAYSARQRGYAQIGSARAVYTPGFMLAGQEWRGWFENKALPVAKGQAVGVLDLKLDKDNVELSFKPQTTAPTDMIAYVARLGFDLDSKVVRGENAGKLLHHDFVVLSLQQVAAKQPLNWSTRLYPNEQGKRQAIVAWINQPGQLQPYQAVAGWIER</sequence>
<dbReference type="Pfam" id="PF06764">
    <property type="entry name" value="DUF1223"/>
    <property type="match status" value="1"/>
</dbReference>
<reference evidence="2" key="1">
    <citation type="submission" date="2019-02" db="EMBL/GenBank/DDBJ databases">
        <authorList>
            <consortium name="Genoscope - CEA"/>
            <person name="William W."/>
        </authorList>
    </citation>
    <scope>NUCLEOTIDE SEQUENCE [LARGE SCALE GENOMIC DNA]</scope>
    <source>
        <strain evidence="2">YSy11</strain>
    </source>
</reference>
<keyword evidence="1" id="KW-0732">Signal</keyword>
<organism evidence="2">
    <name type="scientific">Pseudomonas marincola</name>
    <dbReference type="NCBI Taxonomy" id="437900"/>
    <lineage>
        <taxon>Bacteria</taxon>
        <taxon>Pseudomonadati</taxon>
        <taxon>Pseudomonadota</taxon>
        <taxon>Gammaproteobacteria</taxon>
        <taxon>Pseudomonadales</taxon>
        <taxon>Pseudomonadaceae</taxon>
        <taxon>Pseudomonas</taxon>
    </lineage>
</organism>
<evidence type="ECO:0000256" key="1">
    <source>
        <dbReference type="SAM" id="SignalP"/>
    </source>
</evidence>
<accession>A0A653E946</accession>
<feature type="signal peptide" evidence="1">
    <location>
        <begin position="1"/>
        <end position="22"/>
    </location>
</feature>
<dbReference type="InterPro" id="IPR010634">
    <property type="entry name" value="DUF1223"/>
</dbReference>
<feature type="chain" id="PRO_5024978434" description="DUF1223 domain-containing protein" evidence="1">
    <location>
        <begin position="23"/>
        <end position="244"/>
    </location>
</feature>
<dbReference type="InterPro" id="IPR036249">
    <property type="entry name" value="Thioredoxin-like_sf"/>
</dbReference>